<dbReference type="GO" id="GO:0046917">
    <property type="term" value="F:triphosphoribosyl-dephospho-CoA synthase activity"/>
    <property type="evidence" value="ECO:0007669"/>
    <property type="project" value="UniProtKB-UniRule"/>
</dbReference>
<evidence type="ECO:0000256" key="3">
    <source>
        <dbReference type="ARBA" id="ARBA00022741"/>
    </source>
</evidence>
<reference evidence="7 9" key="2">
    <citation type="submission" date="2016-10" db="EMBL/GenBank/DDBJ databases">
        <authorList>
            <person name="Varghese N."/>
            <person name="Submissions S."/>
        </authorList>
    </citation>
    <scope>NUCLEOTIDE SEQUENCE [LARGE SCALE GENOMIC DNA]</scope>
    <source>
        <strain evidence="7 9">DSM 22150</strain>
    </source>
</reference>
<evidence type="ECO:0000313" key="9">
    <source>
        <dbReference type="Proteomes" id="UP000199280"/>
    </source>
</evidence>
<keyword evidence="3 5" id="KW-0547">Nucleotide-binding</keyword>
<dbReference type="EMBL" id="FNYT01000034">
    <property type="protein sequence ID" value="SEJ88081.1"/>
    <property type="molecule type" value="Genomic_DNA"/>
</dbReference>
<dbReference type="GO" id="GO:0005524">
    <property type="term" value="F:ATP binding"/>
    <property type="evidence" value="ECO:0007669"/>
    <property type="project" value="UniProtKB-KW"/>
</dbReference>
<evidence type="ECO:0000313" key="6">
    <source>
        <dbReference type="EMBL" id="CZR09990.1"/>
    </source>
</evidence>
<proteinExistence type="inferred from homology"/>
<gene>
    <name evidence="5" type="primary">citG</name>
    <name evidence="7" type="ORF">SAMN05216375_13412</name>
    <name evidence="6" type="ORF">TR210_2837</name>
</gene>
<evidence type="ECO:0000256" key="5">
    <source>
        <dbReference type="HAMAP-Rule" id="MF_00397"/>
    </source>
</evidence>
<evidence type="ECO:0000256" key="2">
    <source>
        <dbReference type="ARBA" id="ARBA00022679"/>
    </source>
</evidence>
<protein>
    <recommendedName>
        <fullName evidence="5">Probable 2-(5''-triphosphoribosyl)-3'-dephosphocoenzyme-A synthase</fullName>
        <shortName evidence="5">2-(5''-triphosphoribosyl)-3'-dephospho-CoA synthase</shortName>
        <ecNumber evidence="5">2.4.2.52</ecNumber>
    </recommendedName>
</protein>
<evidence type="ECO:0000256" key="4">
    <source>
        <dbReference type="ARBA" id="ARBA00022840"/>
    </source>
</evidence>
<dbReference type="STRING" id="640938.TR210_2837"/>
<dbReference type="Proteomes" id="UP000076878">
    <property type="component" value="Unassembled WGS sequence"/>
</dbReference>
<keyword evidence="2 5" id="KW-0808">Transferase</keyword>
<dbReference type="Pfam" id="PF01874">
    <property type="entry name" value="CitG"/>
    <property type="match status" value="1"/>
</dbReference>
<evidence type="ECO:0000313" key="7">
    <source>
        <dbReference type="EMBL" id="SEJ88081.1"/>
    </source>
</evidence>
<dbReference type="Gene3D" id="1.10.4200.10">
    <property type="entry name" value="Triphosphoribosyl-dephospho-CoA protein"/>
    <property type="match status" value="1"/>
</dbReference>
<dbReference type="RefSeq" id="WP_239420620.1">
    <property type="nucleotide sequence ID" value="NZ_FJNB01000031.1"/>
</dbReference>
<dbReference type="HAMAP" id="MF_00397">
    <property type="entry name" value="CitG"/>
    <property type="match status" value="1"/>
</dbReference>
<dbReference type="InterPro" id="IPR017551">
    <property type="entry name" value="TriPribosyl-deP-CoA_syn_CitG"/>
</dbReference>
<dbReference type="NCBIfam" id="TIGR03125">
    <property type="entry name" value="citrate_citG"/>
    <property type="match status" value="1"/>
</dbReference>
<comment type="similarity">
    <text evidence="5">Belongs to the CitG/MdcB family.</text>
</comment>
<dbReference type="PANTHER" id="PTHR30201">
    <property type="entry name" value="TRIPHOSPHORIBOSYL-DEPHOSPHO-COA SYNTHASE"/>
    <property type="match status" value="1"/>
</dbReference>
<dbReference type="EMBL" id="FJNB01000031">
    <property type="protein sequence ID" value="CZR09990.1"/>
    <property type="molecule type" value="Genomic_DNA"/>
</dbReference>
<dbReference type="EC" id="2.4.2.52" evidence="5"/>
<dbReference type="GO" id="GO:0051191">
    <property type="term" value="P:prosthetic group biosynthetic process"/>
    <property type="evidence" value="ECO:0007669"/>
    <property type="project" value="TreeGrafter"/>
</dbReference>
<dbReference type="InterPro" id="IPR002736">
    <property type="entry name" value="CitG"/>
</dbReference>
<organism evidence="6 8">
    <name type="scientific">Trichococcus ilyis</name>
    <dbReference type="NCBI Taxonomy" id="640938"/>
    <lineage>
        <taxon>Bacteria</taxon>
        <taxon>Bacillati</taxon>
        <taxon>Bacillota</taxon>
        <taxon>Bacilli</taxon>
        <taxon>Lactobacillales</taxon>
        <taxon>Carnobacteriaceae</taxon>
        <taxon>Trichococcus</taxon>
    </lineage>
</organism>
<dbReference type="PANTHER" id="PTHR30201:SF2">
    <property type="entry name" value="2-(5''-TRIPHOSPHORIBOSYL)-3'-DEPHOSPHOCOENZYME-A SYNTHASE"/>
    <property type="match status" value="1"/>
</dbReference>
<comment type="catalytic activity">
    <reaction evidence="1 5">
        <text>3'-dephospho-CoA + ATP = 2'-(5''-triphospho-alpha-D-ribosyl)-3'-dephospho-CoA + adenine</text>
        <dbReference type="Rhea" id="RHEA:15117"/>
        <dbReference type="ChEBI" id="CHEBI:16708"/>
        <dbReference type="ChEBI" id="CHEBI:30616"/>
        <dbReference type="ChEBI" id="CHEBI:57328"/>
        <dbReference type="ChEBI" id="CHEBI:61378"/>
        <dbReference type="EC" id="2.4.2.52"/>
    </reaction>
</comment>
<name>A0A143Z8L2_9LACT</name>
<accession>A0A143Z8L2</accession>
<dbReference type="Proteomes" id="UP000199280">
    <property type="component" value="Unassembled WGS sequence"/>
</dbReference>
<sequence>MTLKPINELLVEIAGQAERALLYEVALTPKPGLVDRNNSGAHSDMDFFTFLDSIVSLSPYLYQYVKLGAEHEGTPKELFHKVRSMGIHAEKAMLAATKNINTHKGANFSFAVLLGATGAYISSGQRPLPFSEEDIQGILAYAKAMSHGLVTNDFADLAAKSSLTYGEKLYLSYGITGIRGEAEAGYPALGQLIMPFFRANKDRPMELVLLEALLLLMSQVEDGNIIHRGGIDAWRTIKTETKQLLQDSHEGNLKELMYSYDLVLIERHLSPGGAADLLSLGIFFAKLENLF</sequence>
<evidence type="ECO:0000313" key="8">
    <source>
        <dbReference type="Proteomes" id="UP000076878"/>
    </source>
</evidence>
<evidence type="ECO:0000256" key="1">
    <source>
        <dbReference type="ARBA" id="ARBA00001210"/>
    </source>
</evidence>
<keyword evidence="9" id="KW-1185">Reference proteome</keyword>
<keyword evidence="4 5" id="KW-0067">ATP-binding</keyword>
<dbReference type="AlphaFoldDB" id="A0A143Z8L2"/>
<reference evidence="6 8" key="1">
    <citation type="submission" date="2016-02" db="EMBL/GenBank/DDBJ databases">
        <authorList>
            <person name="Wen L."/>
            <person name="He K."/>
            <person name="Yang H."/>
        </authorList>
    </citation>
    <scope>NUCLEOTIDE SEQUENCE [LARGE SCALE GENOMIC DNA]</scope>
    <source>
        <strain evidence="6">Trichococcus_R210</strain>
    </source>
</reference>